<gene>
    <name evidence="1" type="ORF">E4U91_15065</name>
</gene>
<comment type="caution">
    <text evidence="1">The sequence shown here is derived from an EMBL/GenBank/DDBJ whole genome shotgun (WGS) entry which is preliminary data.</text>
</comment>
<evidence type="ECO:0000313" key="2">
    <source>
        <dbReference type="Proteomes" id="UP000305929"/>
    </source>
</evidence>
<evidence type="ECO:0000313" key="1">
    <source>
        <dbReference type="EMBL" id="TKT01307.1"/>
    </source>
</evidence>
<dbReference type="OrthoDB" id="4327523at2"/>
<keyword evidence="2" id="KW-1185">Reference proteome</keyword>
<organism evidence="1 2">
    <name type="scientific">Streptomyces lasalocidi</name>
    <name type="common">Streptomyces lasaliensis</name>
    <dbReference type="NCBI Taxonomy" id="324833"/>
    <lineage>
        <taxon>Bacteria</taxon>
        <taxon>Bacillati</taxon>
        <taxon>Actinomycetota</taxon>
        <taxon>Actinomycetes</taxon>
        <taxon>Kitasatosporales</taxon>
        <taxon>Streptomycetaceae</taxon>
        <taxon>Streptomyces</taxon>
    </lineage>
</organism>
<protein>
    <submittedName>
        <fullName evidence="1">Uncharacterized protein</fullName>
    </submittedName>
</protein>
<accession>A0A4U5WHA7</accession>
<proteinExistence type="predicted"/>
<dbReference type="Proteomes" id="UP000305929">
    <property type="component" value="Unassembled WGS sequence"/>
</dbReference>
<dbReference type="AlphaFoldDB" id="A0A4U5WHA7"/>
<name>A0A4U5WHA7_STRLS</name>
<sequence length="67" mass="7060">MPTRRHPHLTDTSSVPYCSTACRIGTHLACAESSPASAPEDLPVIYEACDCPCHLVPGRPTPGGVTQ</sequence>
<dbReference type="EMBL" id="SZNQ01000001">
    <property type="protein sequence ID" value="TKT01307.1"/>
    <property type="molecule type" value="Genomic_DNA"/>
</dbReference>
<reference evidence="1 2" key="1">
    <citation type="submission" date="2019-04" db="EMBL/GenBank/DDBJ databases">
        <title>Streptomyces lasaliensis sp. nov., an Actinomycete isolated from soil which produces the polyether antibiotic lasalocid.</title>
        <authorList>
            <person name="Erwin G."/>
            <person name="Haber C."/>
        </authorList>
    </citation>
    <scope>NUCLEOTIDE SEQUENCE [LARGE SCALE GENOMIC DNA]</scope>
    <source>
        <strain evidence="1 2">X-537</strain>
    </source>
</reference>